<gene>
    <name evidence="1" type="ORF">NEOCIP111885_03948</name>
</gene>
<proteinExistence type="predicted"/>
<reference evidence="1" key="1">
    <citation type="submission" date="2021-10" db="EMBL/GenBank/DDBJ databases">
        <authorList>
            <person name="Criscuolo A."/>
        </authorList>
    </citation>
    <scope>NUCLEOTIDE SEQUENCE</scope>
    <source>
        <strain evidence="1">CIP111885</strain>
    </source>
</reference>
<evidence type="ECO:0000313" key="2">
    <source>
        <dbReference type="Proteomes" id="UP000789845"/>
    </source>
</evidence>
<name>A0A9C7LC66_9BACI</name>
<accession>A0A9C7LC66</accession>
<dbReference type="Proteomes" id="UP000789845">
    <property type="component" value="Unassembled WGS sequence"/>
</dbReference>
<keyword evidence="2" id="KW-1185">Reference proteome</keyword>
<organism evidence="1 2">
    <name type="scientific">Pseudoneobacillus rhizosphaerae</name>
    <dbReference type="NCBI Taxonomy" id="2880968"/>
    <lineage>
        <taxon>Bacteria</taxon>
        <taxon>Bacillati</taxon>
        <taxon>Bacillota</taxon>
        <taxon>Bacilli</taxon>
        <taxon>Bacillales</taxon>
        <taxon>Bacillaceae</taxon>
        <taxon>Pseudoneobacillus</taxon>
    </lineage>
</organism>
<evidence type="ECO:0000313" key="1">
    <source>
        <dbReference type="EMBL" id="CAG9610202.1"/>
    </source>
</evidence>
<protein>
    <submittedName>
        <fullName evidence="1">Uncharacterized protein</fullName>
    </submittedName>
</protein>
<dbReference type="EMBL" id="CAKJTG010000030">
    <property type="protein sequence ID" value="CAG9610202.1"/>
    <property type="molecule type" value="Genomic_DNA"/>
</dbReference>
<sequence>MNIFSSFDYYEVDYNNNLFKYLHYIRMDTICEVIYVTMKDVLTGELLTFDHSGINWIRKMNLTSAIVPLPNEGIAQNQ</sequence>
<dbReference type="RefSeq" id="WP_230498440.1">
    <property type="nucleotide sequence ID" value="NZ_CAKJTG010000030.1"/>
</dbReference>
<dbReference type="AlphaFoldDB" id="A0A9C7LC66"/>
<comment type="caution">
    <text evidence="1">The sequence shown here is derived from an EMBL/GenBank/DDBJ whole genome shotgun (WGS) entry which is preliminary data.</text>
</comment>